<dbReference type="AlphaFoldDB" id="A0A9W8LSG2"/>
<keyword evidence="1" id="KW-0175">Coiled coil</keyword>
<reference evidence="2" key="1">
    <citation type="submission" date="2022-07" db="EMBL/GenBank/DDBJ databases">
        <title>Phylogenomic reconstructions and comparative analyses of Kickxellomycotina fungi.</title>
        <authorList>
            <person name="Reynolds N.K."/>
            <person name="Stajich J.E."/>
            <person name="Barry K."/>
            <person name="Grigoriev I.V."/>
            <person name="Crous P."/>
            <person name="Smith M.E."/>
        </authorList>
    </citation>
    <scope>NUCLEOTIDE SEQUENCE</scope>
    <source>
        <strain evidence="2">NRRL 1565</strain>
    </source>
</reference>
<keyword evidence="3" id="KW-1185">Reference proteome</keyword>
<feature type="coiled-coil region" evidence="1">
    <location>
        <begin position="118"/>
        <end position="173"/>
    </location>
</feature>
<dbReference type="OrthoDB" id="5579028at2759"/>
<organism evidence="2 3">
    <name type="scientific">Coemansia guatemalensis</name>
    <dbReference type="NCBI Taxonomy" id="2761395"/>
    <lineage>
        <taxon>Eukaryota</taxon>
        <taxon>Fungi</taxon>
        <taxon>Fungi incertae sedis</taxon>
        <taxon>Zoopagomycota</taxon>
        <taxon>Kickxellomycotina</taxon>
        <taxon>Kickxellomycetes</taxon>
        <taxon>Kickxellales</taxon>
        <taxon>Kickxellaceae</taxon>
        <taxon>Coemansia</taxon>
    </lineage>
</organism>
<name>A0A9W8LSG2_9FUNG</name>
<proteinExistence type="predicted"/>
<evidence type="ECO:0000256" key="1">
    <source>
        <dbReference type="SAM" id="Coils"/>
    </source>
</evidence>
<accession>A0A9W8LSG2</accession>
<sequence>MSLELTADQAAQKLLTLIDTLNVGKAATRTNSGKTHRRKLEASSISWAFHDSVDTTGFLRWLVNNIDAFKNGMTDGELELLAHLERISYSNHDNAVRGSESNSIYSDELPGFVLSSQKSKTEARIEQLESYAETIRSQGDMLANREDQMARELRELLQEEERLKKAAKASDSEVARLTSTYMGVLDEAALAAKSLMTRLQAEPSVSDGRYFYQCTEEIGQLDTAIQAYLERLGEDLEEQLSSTDELPLPWKGFQPFTAQSVSDLLWLGSQEHARIAESVSNMVLTEFRLDVSCELIRVIGDEIDRMRSEGHARLLERCQSYVAKEEVRDFSAYLESQISENTEQIVTAARGKQDGVTLPVKVSRLLAGLNGNCNELAELQSRELGQILEKAAKDLEPQVHAVQAIMRQLSTEKEMLRGWSDLWSTVASSLVKDNEALDKQKTALLKLSSQNSSTQIIAPDDLLALALKRLLAVSNQASRIATMPSESAADWHLQLPALLQLSGGSTVKDNSGSKTYELQSRLGEGAFTSWDALLAEAKMHRQLEDDVQRAIDTKVKDAANVERKM</sequence>
<dbReference type="Proteomes" id="UP001140094">
    <property type="component" value="Unassembled WGS sequence"/>
</dbReference>
<evidence type="ECO:0000313" key="3">
    <source>
        <dbReference type="Proteomes" id="UP001140094"/>
    </source>
</evidence>
<evidence type="ECO:0000313" key="2">
    <source>
        <dbReference type="EMBL" id="KAJ2800522.1"/>
    </source>
</evidence>
<gene>
    <name evidence="2" type="ORF">H4R20_004024</name>
</gene>
<comment type="caution">
    <text evidence="2">The sequence shown here is derived from an EMBL/GenBank/DDBJ whole genome shotgun (WGS) entry which is preliminary data.</text>
</comment>
<dbReference type="EMBL" id="JANBUO010000969">
    <property type="protein sequence ID" value="KAJ2800522.1"/>
    <property type="molecule type" value="Genomic_DNA"/>
</dbReference>
<protein>
    <submittedName>
        <fullName evidence="2">Uncharacterized protein</fullName>
    </submittedName>
</protein>